<dbReference type="VEuPathDB" id="VectorBase:ISCI015662"/>
<keyword evidence="3" id="KW-1185">Reference proteome</keyword>
<feature type="region of interest" description="Disordered" evidence="1">
    <location>
        <begin position="139"/>
        <end position="166"/>
    </location>
</feature>
<evidence type="ECO:0000313" key="2">
    <source>
        <dbReference type="EnsemblMetazoa" id="ISCW015662-PA"/>
    </source>
</evidence>
<reference evidence="2" key="2">
    <citation type="submission" date="2020-05" db="UniProtKB">
        <authorList>
            <consortium name="EnsemblMetazoa"/>
        </authorList>
    </citation>
    <scope>IDENTIFICATION</scope>
    <source>
        <strain evidence="2">wikel</strain>
    </source>
</reference>
<dbReference type="AlphaFoldDB" id="A0A1S4LL00"/>
<dbReference type="VEuPathDB" id="VectorBase:ISCW015662"/>
<sequence length="166" mass="19374">TIKTKDRHNSPVRARFLNLVREKNPSSTQIPLVSIQGTTFQSKKKFIKKKKIIIIILHLQCAQTSLHERKRKAHKHAPKQKAQMHKTPNQASRTREGNVERERDRTEQHFLDEKAVVLDFLRRLHPDYVGHRLDTSAESAFDSDLRSSHRRREFRPDTNATLASNV</sequence>
<proteinExistence type="predicted"/>
<evidence type="ECO:0000256" key="1">
    <source>
        <dbReference type="SAM" id="MobiDB-lite"/>
    </source>
</evidence>
<evidence type="ECO:0000313" key="3">
    <source>
        <dbReference type="Proteomes" id="UP000001555"/>
    </source>
</evidence>
<protein>
    <submittedName>
        <fullName evidence="2">Uncharacterized protein</fullName>
    </submittedName>
</protein>
<feature type="compositionally biased region" description="Basic residues" evidence="1">
    <location>
        <begin position="68"/>
        <end position="84"/>
    </location>
</feature>
<feature type="region of interest" description="Disordered" evidence="1">
    <location>
        <begin position="67"/>
        <end position="106"/>
    </location>
</feature>
<reference evidence="3" key="1">
    <citation type="submission" date="2008-03" db="EMBL/GenBank/DDBJ databases">
        <title>Annotation of Ixodes scapularis.</title>
        <authorList>
            <consortium name="Ixodes scapularis Genome Project Consortium"/>
            <person name="Caler E."/>
            <person name="Hannick L.I."/>
            <person name="Bidwell S."/>
            <person name="Joardar V."/>
            <person name="Thiagarajan M."/>
            <person name="Amedeo P."/>
            <person name="Galinsky K.J."/>
            <person name="Schobel S."/>
            <person name="Inman J."/>
            <person name="Hostetler J."/>
            <person name="Miller J."/>
            <person name="Hammond M."/>
            <person name="Megy K."/>
            <person name="Lawson D."/>
            <person name="Kodira C."/>
            <person name="Sutton G."/>
            <person name="Meyer J."/>
            <person name="Hill C.A."/>
            <person name="Birren B."/>
            <person name="Nene V."/>
            <person name="Collins F."/>
            <person name="Alarcon-Chaidez F."/>
            <person name="Wikel S."/>
            <person name="Strausberg R."/>
        </authorList>
    </citation>
    <scope>NUCLEOTIDE SEQUENCE [LARGE SCALE GENOMIC DNA]</scope>
    <source>
        <strain evidence="3">Wikel</strain>
    </source>
</reference>
<organism evidence="2 3">
    <name type="scientific">Ixodes scapularis</name>
    <name type="common">Black-legged tick</name>
    <name type="synonym">Deer tick</name>
    <dbReference type="NCBI Taxonomy" id="6945"/>
    <lineage>
        <taxon>Eukaryota</taxon>
        <taxon>Metazoa</taxon>
        <taxon>Ecdysozoa</taxon>
        <taxon>Arthropoda</taxon>
        <taxon>Chelicerata</taxon>
        <taxon>Arachnida</taxon>
        <taxon>Acari</taxon>
        <taxon>Parasitiformes</taxon>
        <taxon>Ixodida</taxon>
        <taxon>Ixodoidea</taxon>
        <taxon>Ixodidae</taxon>
        <taxon>Ixodinae</taxon>
        <taxon>Ixodes</taxon>
    </lineage>
</organism>
<dbReference type="Proteomes" id="UP000001555">
    <property type="component" value="Unassembled WGS sequence"/>
</dbReference>
<dbReference type="EMBL" id="ABJB010202279">
    <property type="status" value="NOT_ANNOTATED_CDS"/>
    <property type="molecule type" value="Genomic_DNA"/>
</dbReference>
<feature type="compositionally biased region" description="Basic and acidic residues" evidence="1">
    <location>
        <begin position="93"/>
        <end position="106"/>
    </location>
</feature>
<name>A0A1S4LL00_IXOSC</name>
<accession>A0A1S4LL00</accession>
<dbReference type="EnsemblMetazoa" id="ISCW015662-RA">
    <property type="protein sequence ID" value="ISCW015662-PA"/>
    <property type="gene ID" value="ISCW015662"/>
</dbReference>
<dbReference type="InParanoid" id="A0A1S4LL00"/>